<dbReference type="Gene3D" id="1.10.10.10">
    <property type="entry name" value="Winged helix-like DNA-binding domain superfamily/Winged helix DNA-binding domain"/>
    <property type="match status" value="1"/>
</dbReference>
<keyword evidence="2" id="KW-0805">Transcription regulation</keyword>
<dbReference type="InterPro" id="IPR013324">
    <property type="entry name" value="RNA_pol_sigma_r3/r4-like"/>
</dbReference>
<dbReference type="EMBL" id="MHHY01000007">
    <property type="protein sequence ID" value="OGY40511.1"/>
    <property type="molecule type" value="Genomic_DNA"/>
</dbReference>
<dbReference type="InterPro" id="IPR039425">
    <property type="entry name" value="RNA_pol_sigma-70-like"/>
</dbReference>
<dbReference type="InterPro" id="IPR007627">
    <property type="entry name" value="RNA_pol_sigma70_r2"/>
</dbReference>
<proteinExistence type="inferred from homology"/>
<dbReference type="InterPro" id="IPR013325">
    <property type="entry name" value="RNA_pol_sigma_r2"/>
</dbReference>
<dbReference type="NCBIfam" id="TIGR02937">
    <property type="entry name" value="sigma70-ECF"/>
    <property type="match status" value="1"/>
</dbReference>
<organism evidence="7 8">
    <name type="scientific">Candidatus Brennerbacteria bacterium RIFOXYD1_FULL_41_16</name>
    <dbReference type="NCBI Taxonomy" id="1797529"/>
    <lineage>
        <taxon>Bacteria</taxon>
        <taxon>Candidatus Brenneribacteriota</taxon>
    </lineage>
</organism>
<dbReference type="Pfam" id="PF08281">
    <property type="entry name" value="Sigma70_r4_2"/>
    <property type="match status" value="1"/>
</dbReference>
<evidence type="ECO:0008006" key="9">
    <source>
        <dbReference type="Google" id="ProtNLM"/>
    </source>
</evidence>
<evidence type="ECO:0000313" key="7">
    <source>
        <dbReference type="EMBL" id="OGY40511.1"/>
    </source>
</evidence>
<dbReference type="Proteomes" id="UP000178570">
    <property type="component" value="Unassembled WGS sequence"/>
</dbReference>
<keyword evidence="3" id="KW-0731">Sigma factor</keyword>
<evidence type="ECO:0000256" key="1">
    <source>
        <dbReference type="ARBA" id="ARBA00010641"/>
    </source>
</evidence>
<protein>
    <recommendedName>
        <fullName evidence="9">RNA polymerase, sigma-24 subunit, ECF subfamily</fullName>
    </recommendedName>
</protein>
<dbReference type="Gene3D" id="1.10.1740.10">
    <property type="match status" value="1"/>
</dbReference>
<evidence type="ECO:0000256" key="2">
    <source>
        <dbReference type="ARBA" id="ARBA00023015"/>
    </source>
</evidence>
<dbReference type="AlphaFoldDB" id="A0A1G1XKN0"/>
<accession>A0A1G1XKN0</accession>
<dbReference type="SUPFAM" id="SSF88946">
    <property type="entry name" value="Sigma2 domain of RNA polymerase sigma factors"/>
    <property type="match status" value="1"/>
</dbReference>
<evidence type="ECO:0000259" key="6">
    <source>
        <dbReference type="Pfam" id="PF08281"/>
    </source>
</evidence>
<comment type="similarity">
    <text evidence="1">Belongs to the sigma-70 factor family. ECF subfamily.</text>
</comment>
<keyword evidence="4" id="KW-0804">Transcription</keyword>
<evidence type="ECO:0000256" key="3">
    <source>
        <dbReference type="ARBA" id="ARBA00023082"/>
    </source>
</evidence>
<dbReference type="InterPro" id="IPR014284">
    <property type="entry name" value="RNA_pol_sigma-70_dom"/>
</dbReference>
<dbReference type="InterPro" id="IPR013249">
    <property type="entry name" value="RNA_pol_sigma70_r4_t2"/>
</dbReference>
<dbReference type="CDD" id="cd06171">
    <property type="entry name" value="Sigma70_r4"/>
    <property type="match status" value="1"/>
</dbReference>
<dbReference type="GO" id="GO:0016987">
    <property type="term" value="F:sigma factor activity"/>
    <property type="evidence" value="ECO:0007669"/>
    <property type="project" value="UniProtKB-KW"/>
</dbReference>
<dbReference type="GO" id="GO:0006352">
    <property type="term" value="P:DNA-templated transcription initiation"/>
    <property type="evidence" value="ECO:0007669"/>
    <property type="project" value="InterPro"/>
</dbReference>
<evidence type="ECO:0000313" key="8">
    <source>
        <dbReference type="Proteomes" id="UP000178570"/>
    </source>
</evidence>
<reference evidence="7 8" key="1">
    <citation type="journal article" date="2016" name="Nat. Commun.">
        <title>Thousands of microbial genomes shed light on interconnected biogeochemical processes in an aquifer system.</title>
        <authorList>
            <person name="Anantharaman K."/>
            <person name="Brown C.T."/>
            <person name="Hug L.A."/>
            <person name="Sharon I."/>
            <person name="Castelle C.J."/>
            <person name="Probst A.J."/>
            <person name="Thomas B.C."/>
            <person name="Singh A."/>
            <person name="Wilkins M.J."/>
            <person name="Karaoz U."/>
            <person name="Brodie E.L."/>
            <person name="Williams K.H."/>
            <person name="Hubbard S.S."/>
            <person name="Banfield J.F."/>
        </authorList>
    </citation>
    <scope>NUCLEOTIDE SEQUENCE [LARGE SCALE GENOMIC DNA]</scope>
</reference>
<dbReference type="STRING" id="1797529.A2570_02070"/>
<comment type="caution">
    <text evidence="7">The sequence shown here is derived from an EMBL/GenBank/DDBJ whole genome shotgun (WGS) entry which is preliminary data.</text>
</comment>
<feature type="domain" description="RNA polymerase sigma factor 70 region 4 type 2" evidence="6">
    <location>
        <begin position="131"/>
        <end position="181"/>
    </location>
</feature>
<evidence type="ECO:0000256" key="4">
    <source>
        <dbReference type="ARBA" id="ARBA00023163"/>
    </source>
</evidence>
<dbReference type="InterPro" id="IPR036388">
    <property type="entry name" value="WH-like_DNA-bd_sf"/>
</dbReference>
<feature type="domain" description="RNA polymerase sigma-70 region 2" evidence="5">
    <location>
        <begin position="38"/>
        <end position="103"/>
    </location>
</feature>
<sequence length="192" mass="22410">MDNGLIKLKQMEFLKKLTDEQVAEYVRTENPEAYGEIMQRYQAKLIRYANYLIRNDTEAADVVQGSLIKAFANLNSFDAKKKFSSWIYRIVHNEAINILSKRKNELPILEDMDFENNDNIEADFVREETRAEVHDCLSKMSLLYAEPLSLHFLEGRSYDEISDILRLPISTIGTRINRAKVLMKKICQKIKK</sequence>
<dbReference type="Pfam" id="PF04542">
    <property type="entry name" value="Sigma70_r2"/>
    <property type="match status" value="1"/>
</dbReference>
<dbReference type="PANTHER" id="PTHR43133">
    <property type="entry name" value="RNA POLYMERASE ECF-TYPE SIGMA FACTO"/>
    <property type="match status" value="1"/>
</dbReference>
<evidence type="ECO:0000259" key="5">
    <source>
        <dbReference type="Pfam" id="PF04542"/>
    </source>
</evidence>
<dbReference type="GO" id="GO:0003677">
    <property type="term" value="F:DNA binding"/>
    <property type="evidence" value="ECO:0007669"/>
    <property type="project" value="InterPro"/>
</dbReference>
<name>A0A1G1XKN0_9BACT</name>
<dbReference type="SUPFAM" id="SSF88659">
    <property type="entry name" value="Sigma3 and sigma4 domains of RNA polymerase sigma factors"/>
    <property type="match status" value="1"/>
</dbReference>
<dbReference type="PANTHER" id="PTHR43133:SF51">
    <property type="entry name" value="RNA POLYMERASE SIGMA FACTOR"/>
    <property type="match status" value="1"/>
</dbReference>
<gene>
    <name evidence="7" type="ORF">A2570_02070</name>
</gene>